<evidence type="ECO:0000313" key="1">
    <source>
        <dbReference type="EMBL" id="EBA07082.1"/>
    </source>
</evidence>
<name>A3K6V5_SAGS3</name>
<sequence>MREADHIFAEGMIGLEDRPSFHSVEEIIQHFRFRTH</sequence>
<dbReference type="EMBL" id="AAYA01000011">
    <property type="protein sequence ID" value="EBA07082.1"/>
    <property type="molecule type" value="Genomic_DNA"/>
</dbReference>
<organism evidence="1 2">
    <name type="scientific">Sagittula stellata (strain ATCC 700073 / DSM 11524 / E-37)</name>
    <dbReference type="NCBI Taxonomy" id="388399"/>
    <lineage>
        <taxon>Bacteria</taxon>
        <taxon>Pseudomonadati</taxon>
        <taxon>Pseudomonadota</taxon>
        <taxon>Alphaproteobacteria</taxon>
        <taxon>Rhodobacterales</taxon>
        <taxon>Roseobacteraceae</taxon>
        <taxon>Sagittula</taxon>
    </lineage>
</organism>
<gene>
    <name evidence="1" type="ORF">SSE37_12831</name>
</gene>
<accession>A3K6V5</accession>
<evidence type="ECO:0000313" key="2">
    <source>
        <dbReference type="Proteomes" id="UP000005713"/>
    </source>
</evidence>
<keyword evidence="2" id="KW-1185">Reference proteome</keyword>
<proteinExistence type="predicted"/>
<comment type="caution">
    <text evidence="1">The sequence shown here is derived from an EMBL/GenBank/DDBJ whole genome shotgun (WGS) entry which is preliminary data.</text>
</comment>
<reference evidence="1 2" key="1">
    <citation type="submission" date="2006-06" db="EMBL/GenBank/DDBJ databases">
        <authorList>
            <person name="Moran M.A."/>
            <person name="Ferriera S."/>
            <person name="Johnson J."/>
            <person name="Kravitz S."/>
            <person name="Beeson K."/>
            <person name="Sutton G."/>
            <person name="Rogers Y.-H."/>
            <person name="Friedman R."/>
            <person name="Frazier M."/>
            <person name="Venter J.C."/>
        </authorList>
    </citation>
    <scope>NUCLEOTIDE SEQUENCE [LARGE SCALE GENOMIC DNA]</scope>
    <source>
        <strain evidence="1 2">E-37</strain>
    </source>
</reference>
<dbReference type="AlphaFoldDB" id="A3K6V5"/>
<protein>
    <submittedName>
        <fullName evidence="1">Uncharacterized protein</fullName>
    </submittedName>
</protein>
<dbReference type="Proteomes" id="UP000005713">
    <property type="component" value="Unassembled WGS sequence"/>
</dbReference>